<comment type="caution">
    <text evidence="2">The sequence shown here is derived from an EMBL/GenBank/DDBJ whole genome shotgun (WGS) entry which is preliminary data.</text>
</comment>
<reference evidence="2 3" key="1">
    <citation type="submission" date="2021-06" db="EMBL/GenBank/DDBJ databases">
        <authorList>
            <person name="Kallberg Y."/>
            <person name="Tangrot J."/>
            <person name="Rosling A."/>
        </authorList>
    </citation>
    <scope>NUCLEOTIDE SEQUENCE [LARGE SCALE GENOMIC DNA]</scope>
    <source>
        <strain evidence="2 3">120-4 pot B 10/14</strain>
    </source>
</reference>
<proteinExistence type="predicted"/>
<keyword evidence="1" id="KW-0812">Transmembrane</keyword>
<evidence type="ECO:0000256" key="1">
    <source>
        <dbReference type="SAM" id="Phobius"/>
    </source>
</evidence>
<dbReference type="Proteomes" id="UP000789901">
    <property type="component" value="Unassembled WGS sequence"/>
</dbReference>
<keyword evidence="1" id="KW-1133">Transmembrane helix</keyword>
<sequence>IVEYSLIEDMLYPNNPKRLKRLNELLNNINTFIVVFGKKKEKIDLLIVKLRIKINELTDKLNISKIENVTIKIYEESSFIILRVLESIFVTTIFIKMFGFVSSISIGIVIGSILETVISSTTGHIKRCKIQNLIKEYKDPRIELNH</sequence>
<evidence type="ECO:0000313" key="2">
    <source>
        <dbReference type="EMBL" id="CAG8847234.1"/>
    </source>
</evidence>
<keyword evidence="3" id="KW-1185">Reference proteome</keyword>
<gene>
    <name evidence="2" type="ORF">GMARGA_LOCUS38562</name>
</gene>
<name>A0ABN7X4E5_GIGMA</name>
<organism evidence="2 3">
    <name type="scientific">Gigaspora margarita</name>
    <dbReference type="NCBI Taxonomy" id="4874"/>
    <lineage>
        <taxon>Eukaryota</taxon>
        <taxon>Fungi</taxon>
        <taxon>Fungi incertae sedis</taxon>
        <taxon>Mucoromycota</taxon>
        <taxon>Glomeromycotina</taxon>
        <taxon>Glomeromycetes</taxon>
        <taxon>Diversisporales</taxon>
        <taxon>Gigasporaceae</taxon>
        <taxon>Gigaspora</taxon>
    </lineage>
</organism>
<feature type="non-terminal residue" evidence="2">
    <location>
        <position position="1"/>
    </location>
</feature>
<feature type="non-terminal residue" evidence="2">
    <location>
        <position position="146"/>
    </location>
</feature>
<dbReference type="EMBL" id="CAJVQB010086787">
    <property type="protein sequence ID" value="CAG8847234.1"/>
    <property type="molecule type" value="Genomic_DNA"/>
</dbReference>
<protein>
    <submittedName>
        <fullName evidence="2">43148_t:CDS:1</fullName>
    </submittedName>
</protein>
<feature type="transmembrane region" description="Helical" evidence="1">
    <location>
        <begin position="104"/>
        <end position="125"/>
    </location>
</feature>
<keyword evidence="1" id="KW-0472">Membrane</keyword>
<evidence type="ECO:0000313" key="3">
    <source>
        <dbReference type="Proteomes" id="UP000789901"/>
    </source>
</evidence>
<accession>A0ABN7X4E5</accession>